<dbReference type="Proteomes" id="UP001500618">
    <property type="component" value="Unassembled WGS sequence"/>
</dbReference>
<evidence type="ECO:0000256" key="2">
    <source>
        <dbReference type="ARBA" id="ARBA00022676"/>
    </source>
</evidence>
<dbReference type="EMBL" id="BAAANY010000002">
    <property type="protein sequence ID" value="GAA1659180.1"/>
    <property type="molecule type" value="Genomic_DNA"/>
</dbReference>
<dbReference type="PANTHER" id="PTHR48050">
    <property type="entry name" value="STEROL 3-BETA-GLUCOSYLTRANSFERASE"/>
    <property type="match status" value="1"/>
</dbReference>
<comment type="similarity">
    <text evidence="1">Belongs to the glycosyltransferase 28 family.</text>
</comment>
<dbReference type="CDD" id="cd03784">
    <property type="entry name" value="GT1_Gtf-like"/>
    <property type="match status" value="1"/>
</dbReference>
<reference evidence="6 7" key="1">
    <citation type="journal article" date="2019" name="Int. J. Syst. Evol. Microbiol.">
        <title>The Global Catalogue of Microorganisms (GCM) 10K type strain sequencing project: providing services to taxonomists for standard genome sequencing and annotation.</title>
        <authorList>
            <consortium name="The Broad Institute Genomics Platform"/>
            <consortium name="The Broad Institute Genome Sequencing Center for Infectious Disease"/>
            <person name="Wu L."/>
            <person name="Ma J."/>
        </authorList>
    </citation>
    <scope>NUCLEOTIDE SEQUENCE [LARGE SCALE GENOMIC DNA]</scope>
    <source>
        <strain evidence="6 7">JCM 14718</strain>
    </source>
</reference>
<feature type="domain" description="Erythromycin biosynthesis protein CIII-like N-terminal" evidence="5">
    <location>
        <begin position="28"/>
        <end position="146"/>
    </location>
</feature>
<dbReference type="PANTHER" id="PTHR48050:SF13">
    <property type="entry name" value="STEROL 3-BETA-GLUCOSYLTRANSFERASE UGT80A2"/>
    <property type="match status" value="1"/>
</dbReference>
<dbReference type="InterPro" id="IPR050426">
    <property type="entry name" value="Glycosyltransferase_28"/>
</dbReference>
<dbReference type="SUPFAM" id="SSF53756">
    <property type="entry name" value="UDP-Glycosyltransferase/glycogen phosphorylase"/>
    <property type="match status" value="1"/>
</dbReference>
<dbReference type="PROSITE" id="PS00375">
    <property type="entry name" value="UDPGT"/>
    <property type="match status" value="1"/>
</dbReference>
<name>A0ABN2FTH5_9ACTN</name>
<evidence type="ECO:0000259" key="4">
    <source>
        <dbReference type="Pfam" id="PF06722"/>
    </source>
</evidence>
<dbReference type="InterPro" id="IPR010610">
    <property type="entry name" value="EryCIII-like_C"/>
</dbReference>
<dbReference type="InterPro" id="IPR035595">
    <property type="entry name" value="UDP_glycos_trans_CS"/>
</dbReference>
<dbReference type="Pfam" id="PF06722">
    <property type="entry name" value="EryCIII-like_C"/>
    <property type="match status" value="1"/>
</dbReference>
<dbReference type="Pfam" id="PF21036">
    <property type="entry name" value="EryCIII-like_N"/>
    <property type="match status" value="1"/>
</dbReference>
<protein>
    <submittedName>
        <fullName evidence="6">Glycosyltransferase</fullName>
    </submittedName>
</protein>
<dbReference type="Gene3D" id="3.40.50.2000">
    <property type="entry name" value="Glycogen Phosphorylase B"/>
    <property type="match status" value="2"/>
</dbReference>
<dbReference type="InterPro" id="IPR048284">
    <property type="entry name" value="EryCIII-like_N"/>
</dbReference>
<organism evidence="6 7">
    <name type="scientific">Fodinicola feengrottensis</name>
    <dbReference type="NCBI Taxonomy" id="435914"/>
    <lineage>
        <taxon>Bacteria</taxon>
        <taxon>Bacillati</taxon>
        <taxon>Actinomycetota</taxon>
        <taxon>Actinomycetes</taxon>
        <taxon>Mycobacteriales</taxon>
        <taxon>Fodinicola</taxon>
    </lineage>
</organism>
<keyword evidence="2" id="KW-0328">Glycosyltransferase</keyword>
<feature type="domain" description="Erythromycin biosynthesis protein CIII-like C-terminal" evidence="4">
    <location>
        <begin position="236"/>
        <end position="376"/>
    </location>
</feature>
<accession>A0ABN2FTH5</accession>
<evidence type="ECO:0000256" key="3">
    <source>
        <dbReference type="ARBA" id="ARBA00022679"/>
    </source>
</evidence>
<sequence>MHDGDMRILMATTSGSGHFQPMLPFGAAFRRAGHEVLVAAPRSFAGQVERAGYPYWPCDDIADEDLAVVHAKIKNAPPGEGNLLTVGIGADLAPRAILPRMLAAVDQWRPDLVFREVAELGSALAAELRGVPQLQVLVGLEKFSRITIPVGAPLLARVRESVGLPPDEAGDRLRSLRSVSLLPPSFEESPAPSIHRFRDDVFSPAGASPSDEPLVYVTFGTVAGAIPFAERAFRATVDALADLPVRVLATGADAADFTDLPANVRVEKWVPQDDILRAAAVMVCHGGMGTVLGALRAGVPLVVVPQFADHPDNAARVEALGAGLRVGVDGSTAPADPDAVRAAVVRVLADPSFRSAAQVVAREIASLPPADEVVGSYLTGGDRPRRLLGT</sequence>
<proteinExistence type="inferred from homology"/>
<evidence type="ECO:0000313" key="7">
    <source>
        <dbReference type="Proteomes" id="UP001500618"/>
    </source>
</evidence>
<keyword evidence="3" id="KW-0808">Transferase</keyword>
<keyword evidence="7" id="KW-1185">Reference proteome</keyword>
<dbReference type="InterPro" id="IPR002213">
    <property type="entry name" value="UDP_glucos_trans"/>
</dbReference>
<comment type="caution">
    <text evidence="6">The sequence shown here is derived from an EMBL/GenBank/DDBJ whole genome shotgun (WGS) entry which is preliminary data.</text>
</comment>
<evidence type="ECO:0000313" key="6">
    <source>
        <dbReference type="EMBL" id="GAA1659180.1"/>
    </source>
</evidence>
<evidence type="ECO:0000259" key="5">
    <source>
        <dbReference type="Pfam" id="PF21036"/>
    </source>
</evidence>
<gene>
    <name evidence="6" type="ORF">GCM10009765_05680</name>
</gene>
<evidence type="ECO:0000256" key="1">
    <source>
        <dbReference type="ARBA" id="ARBA00006962"/>
    </source>
</evidence>